<dbReference type="Proteomes" id="UP000266239">
    <property type="component" value="Unassembled WGS sequence"/>
</dbReference>
<dbReference type="Gene3D" id="1.25.40.20">
    <property type="entry name" value="Ankyrin repeat-containing domain"/>
    <property type="match status" value="1"/>
</dbReference>
<proteinExistence type="predicted"/>
<comment type="caution">
    <text evidence="1">The sequence shown here is derived from an EMBL/GenBank/DDBJ whole genome shotgun (WGS) entry which is preliminary data.</text>
</comment>
<dbReference type="SUPFAM" id="SSF48403">
    <property type="entry name" value="Ankyrin repeat"/>
    <property type="match status" value="1"/>
</dbReference>
<reference evidence="1 2" key="1">
    <citation type="submission" date="2018-08" db="EMBL/GenBank/DDBJ databases">
        <title>Aphanomyces genome sequencing and annotation.</title>
        <authorList>
            <person name="Minardi D."/>
            <person name="Oidtmann B."/>
            <person name="Van Der Giezen M."/>
            <person name="Studholme D.J."/>
        </authorList>
    </citation>
    <scope>NUCLEOTIDE SEQUENCE [LARGE SCALE GENOMIC DNA]</scope>
    <source>
        <strain evidence="1 2">Yx</strain>
    </source>
</reference>
<sequence length="184" mass="21578">MMLDQLAATMPRSSHGYDEYKFREEFLPPDLVIVIADMESFINRINPEEQYSRDLGFLSTPCIPRSRLCMWIREYGVAGIARVYMHRPYLLNEDFVIYFAYTGRVDILQFLHDKGMYLSTFAMVAAAARGHLDVVMFLCDVSYWHELARVRASYQGHVDIVEYLETYEYMHNLSNEFTCVLQPI</sequence>
<dbReference type="InterPro" id="IPR036770">
    <property type="entry name" value="Ankyrin_rpt-contain_sf"/>
</dbReference>
<organism evidence="1 2">
    <name type="scientific">Aphanomyces astaci</name>
    <name type="common">Crayfish plague agent</name>
    <dbReference type="NCBI Taxonomy" id="112090"/>
    <lineage>
        <taxon>Eukaryota</taxon>
        <taxon>Sar</taxon>
        <taxon>Stramenopiles</taxon>
        <taxon>Oomycota</taxon>
        <taxon>Saprolegniomycetes</taxon>
        <taxon>Saprolegniales</taxon>
        <taxon>Verrucalvaceae</taxon>
        <taxon>Aphanomyces</taxon>
    </lineage>
</organism>
<dbReference type="EMBL" id="QUTA01008228">
    <property type="protein sequence ID" value="RHY04365.1"/>
    <property type="molecule type" value="Genomic_DNA"/>
</dbReference>
<gene>
    <name evidence="1" type="ORF">DYB25_003122</name>
</gene>
<evidence type="ECO:0000313" key="1">
    <source>
        <dbReference type="EMBL" id="RHY04365.1"/>
    </source>
</evidence>
<dbReference type="AlphaFoldDB" id="A0A397ADJ2"/>
<protein>
    <submittedName>
        <fullName evidence="1">Uncharacterized protein</fullName>
    </submittedName>
</protein>
<evidence type="ECO:0000313" key="2">
    <source>
        <dbReference type="Proteomes" id="UP000266239"/>
    </source>
</evidence>
<dbReference type="VEuPathDB" id="FungiDB:H257_14959"/>
<name>A0A397ADJ2_APHAT</name>
<accession>A0A397ADJ2</accession>